<sequence length="719" mass="74291">MGSPVGPGLPPVGAGREPAAAAIRAWLGDPLRPRLCAVTGSPGAGKSRLVAWVGAADAATDRAVNGMIGARGMTARSMAWALADQLTLPGGEPGEVVARIAADRRPATVIIGELDESGVACDGGGAAEIIKTLLNPVLELQHIRLLVDGRPETVNHFDAPAEVIHLDAPEWTNQAAFMAWLRADQGGAGAMFPNAGLAEIALRCGAGPDVPGRWLAMVSPVARPAIEALASAYEPVDGAMWEAWTTALTGDPTTARQALAAAAPLTVQSEGRYLLARVLRERVLAARQGQLAAQIGNAIGYSLYSGVPKTQNGMPDWSRATPYVLRHLLRHALASGTADRMLADLGCVVHSDPLAVTAVIEAAGDDLTRRLAAAWDAAGPALAATQEPAERAALLRLCALQRRDTALAEGLAPHAARSPWSVRWAAARPADPAAGHWTGPVTALTFGPGEGPAPLLAASADGTLHVLARDGSPIGRIPNSTPALWGLVAFDDGAVMHLDPHGVLELSTRRKAQSRAEEIGSLLNLGDDTATETAVQPGAVHALITAQEAELTALGADREITRLMLGERNGTVQSWLLDDGPPTVVTTKLHDGPVTAVTCLRGPYGGHLVISGGADGAVRFWSPGEAPPPDPADLREGAVTALTAGLADSRPVVVVGWNDGDIHLWDLATGNDAFLRLGFAATALLLEADGTLFVGGAEGIVALTLDFSSLLGPPYEGTE</sequence>
<dbReference type="AlphaFoldDB" id="A0A6H9YU01"/>
<evidence type="ECO:0000313" key="2">
    <source>
        <dbReference type="Proteomes" id="UP000468735"/>
    </source>
</evidence>
<accession>A0A6H9YU01</accession>
<name>A0A6H9YU01_9ACTN</name>
<dbReference type="RefSeq" id="WP_151561466.1">
    <property type="nucleotide sequence ID" value="NZ_WBMT01000008.1"/>
</dbReference>
<evidence type="ECO:0000313" key="1">
    <source>
        <dbReference type="EMBL" id="KAB2347843.1"/>
    </source>
</evidence>
<dbReference type="InterPro" id="IPR015943">
    <property type="entry name" value="WD40/YVTN_repeat-like_dom_sf"/>
</dbReference>
<dbReference type="Pfam" id="PF00400">
    <property type="entry name" value="WD40"/>
    <property type="match status" value="1"/>
</dbReference>
<dbReference type="Proteomes" id="UP000468735">
    <property type="component" value="Unassembled WGS sequence"/>
</dbReference>
<reference evidence="1 2" key="1">
    <citation type="submission" date="2019-09" db="EMBL/GenBank/DDBJ databases">
        <title>Actinomadura physcomitrii sp. nov., a novel actinomycete isolated from moss [Physcomitrium sphaericum (Ludw) Fuernr].</title>
        <authorList>
            <person name="Zhuang X."/>
            <person name="Liu C."/>
        </authorList>
    </citation>
    <scope>NUCLEOTIDE SEQUENCE [LARGE SCALE GENOMIC DNA]</scope>
    <source>
        <strain evidence="1 2">HMC1</strain>
    </source>
</reference>
<protein>
    <submittedName>
        <fullName evidence="1">Uncharacterized protein</fullName>
    </submittedName>
</protein>
<keyword evidence="2" id="KW-1185">Reference proteome</keyword>
<dbReference type="OrthoDB" id="3443514at2"/>
<dbReference type="EMBL" id="WBMT01000008">
    <property type="protein sequence ID" value="KAB2347843.1"/>
    <property type="molecule type" value="Genomic_DNA"/>
</dbReference>
<dbReference type="Gene3D" id="2.130.10.10">
    <property type="entry name" value="YVTN repeat-like/Quinoprotein amine dehydrogenase"/>
    <property type="match status" value="1"/>
</dbReference>
<dbReference type="InterPro" id="IPR001680">
    <property type="entry name" value="WD40_rpt"/>
</dbReference>
<gene>
    <name evidence="1" type="ORF">F8566_18290</name>
</gene>
<proteinExistence type="predicted"/>
<comment type="caution">
    <text evidence="1">The sequence shown here is derived from an EMBL/GenBank/DDBJ whole genome shotgun (WGS) entry which is preliminary data.</text>
</comment>
<dbReference type="InterPro" id="IPR036322">
    <property type="entry name" value="WD40_repeat_dom_sf"/>
</dbReference>
<organism evidence="1 2">
    <name type="scientific">Actinomadura rudentiformis</name>
    <dbReference type="NCBI Taxonomy" id="359158"/>
    <lineage>
        <taxon>Bacteria</taxon>
        <taxon>Bacillati</taxon>
        <taxon>Actinomycetota</taxon>
        <taxon>Actinomycetes</taxon>
        <taxon>Streptosporangiales</taxon>
        <taxon>Thermomonosporaceae</taxon>
        <taxon>Actinomadura</taxon>
    </lineage>
</organism>
<dbReference type="SUPFAM" id="SSF50978">
    <property type="entry name" value="WD40 repeat-like"/>
    <property type="match status" value="1"/>
</dbReference>